<feature type="chain" id="PRO_5038837571" description="Lipoprotein" evidence="1">
    <location>
        <begin position="21"/>
        <end position="235"/>
    </location>
</feature>
<evidence type="ECO:0000313" key="2">
    <source>
        <dbReference type="EMBL" id="SHL38446.1"/>
    </source>
</evidence>
<keyword evidence="1" id="KW-0732">Signal</keyword>
<evidence type="ECO:0000313" key="3">
    <source>
        <dbReference type="Proteomes" id="UP000184386"/>
    </source>
</evidence>
<reference evidence="2 3" key="1">
    <citation type="submission" date="2016-11" db="EMBL/GenBank/DDBJ databases">
        <authorList>
            <person name="Jaros S."/>
            <person name="Januszkiewicz K."/>
            <person name="Wedrychowicz H."/>
        </authorList>
    </citation>
    <scope>NUCLEOTIDE SEQUENCE [LARGE SCALE GENOMIC DNA]</scope>
    <source>
        <strain evidence="2 3">DSM 15929</strain>
    </source>
</reference>
<name>A0A1M7A732_9FIRM</name>
<dbReference type="PROSITE" id="PS51257">
    <property type="entry name" value="PROKAR_LIPOPROTEIN"/>
    <property type="match status" value="1"/>
</dbReference>
<protein>
    <recommendedName>
        <fullName evidence="4">Lipoprotein</fullName>
    </recommendedName>
</protein>
<sequence>MKKKLMVLLMATTMAIGILGGCGKDSKTTSTTGNSNLKQITVSEMLADQMKENDGKVYMFTDTISSSFTVEGLLAEGSLKPHLFWIYDGSILKSMVSSALPDTFAETLSNIATLRESESYNVGLYVLTRDSLDGKFYEENLQITDKENGMTRTGQALKFYCENGYSYHITIDGESYLVLEQREKTYTGNRNYMIIKDTDYSKDKSIMFDTEVNSNKSFTDDNGDVKVVGAPVVIE</sequence>
<keyword evidence="3" id="KW-1185">Reference proteome</keyword>
<feature type="signal peptide" evidence="1">
    <location>
        <begin position="1"/>
        <end position="20"/>
    </location>
</feature>
<dbReference type="Proteomes" id="UP000184386">
    <property type="component" value="Unassembled WGS sequence"/>
</dbReference>
<gene>
    <name evidence="2" type="ORF">SAMN02745136_04772</name>
</gene>
<organism evidence="2 3">
    <name type="scientific">Anaerocolumna jejuensis DSM 15929</name>
    <dbReference type="NCBI Taxonomy" id="1121322"/>
    <lineage>
        <taxon>Bacteria</taxon>
        <taxon>Bacillati</taxon>
        <taxon>Bacillota</taxon>
        <taxon>Clostridia</taxon>
        <taxon>Lachnospirales</taxon>
        <taxon>Lachnospiraceae</taxon>
        <taxon>Anaerocolumna</taxon>
    </lineage>
</organism>
<accession>A0A1M7A732</accession>
<evidence type="ECO:0000256" key="1">
    <source>
        <dbReference type="SAM" id="SignalP"/>
    </source>
</evidence>
<evidence type="ECO:0008006" key="4">
    <source>
        <dbReference type="Google" id="ProtNLM"/>
    </source>
</evidence>
<proteinExistence type="predicted"/>
<dbReference type="AlphaFoldDB" id="A0A1M7A732"/>
<dbReference type="EMBL" id="FRAC01000031">
    <property type="protein sequence ID" value="SHL38446.1"/>
    <property type="molecule type" value="Genomic_DNA"/>
</dbReference>
<dbReference type="RefSeq" id="WP_073279599.1">
    <property type="nucleotide sequence ID" value="NZ_FRAC01000031.1"/>
</dbReference>